<gene>
    <name evidence="1" type="ORF">Pint_15719</name>
</gene>
<accession>A0ACC0ZCP9</accession>
<proteinExistence type="predicted"/>
<organism evidence="1 2">
    <name type="scientific">Pistacia integerrima</name>
    <dbReference type="NCBI Taxonomy" id="434235"/>
    <lineage>
        <taxon>Eukaryota</taxon>
        <taxon>Viridiplantae</taxon>
        <taxon>Streptophyta</taxon>
        <taxon>Embryophyta</taxon>
        <taxon>Tracheophyta</taxon>
        <taxon>Spermatophyta</taxon>
        <taxon>Magnoliopsida</taxon>
        <taxon>eudicotyledons</taxon>
        <taxon>Gunneridae</taxon>
        <taxon>Pentapetalae</taxon>
        <taxon>rosids</taxon>
        <taxon>malvids</taxon>
        <taxon>Sapindales</taxon>
        <taxon>Anacardiaceae</taxon>
        <taxon>Pistacia</taxon>
    </lineage>
</organism>
<dbReference type="EMBL" id="CM047737">
    <property type="protein sequence ID" value="KAJ0048921.1"/>
    <property type="molecule type" value="Genomic_DNA"/>
</dbReference>
<comment type="caution">
    <text evidence="1">The sequence shown here is derived from an EMBL/GenBank/DDBJ whole genome shotgun (WGS) entry which is preliminary data.</text>
</comment>
<sequence>MNFMTNFHESQASSSYPAIGNDQSLVVDGSSECDDIAFDPLKETYVEEIEVKVLDAAKSKLDRYLDDKCEPMRSKLNVLEWWKINAS</sequence>
<evidence type="ECO:0000313" key="1">
    <source>
        <dbReference type="EMBL" id="KAJ0048921.1"/>
    </source>
</evidence>
<dbReference type="Proteomes" id="UP001163603">
    <property type="component" value="Chromosome 2"/>
</dbReference>
<name>A0ACC0ZCP9_9ROSI</name>
<reference evidence="2" key="1">
    <citation type="journal article" date="2023" name="G3 (Bethesda)">
        <title>Genome assembly and association tests identify interacting loci associated with vigor, precocity, and sex in interspecific pistachio rootstocks.</title>
        <authorList>
            <person name="Palmer W."/>
            <person name="Jacygrad E."/>
            <person name="Sagayaradj S."/>
            <person name="Cavanaugh K."/>
            <person name="Han R."/>
            <person name="Bertier L."/>
            <person name="Beede B."/>
            <person name="Kafkas S."/>
            <person name="Golino D."/>
            <person name="Preece J."/>
            <person name="Michelmore R."/>
        </authorList>
    </citation>
    <scope>NUCLEOTIDE SEQUENCE [LARGE SCALE GENOMIC DNA]</scope>
</reference>
<protein>
    <submittedName>
        <fullName evidence="1">Uncharacterized protein</fullName>
    </submittedName>
</protein>
<keyword evidence="2" id="KW-1185">Reference proteome</keyword>
<evidence type="ECO:0000313" key="2">
    <source>
        <dbReference type="Proteomes" id="UP001163603"/>
    </source>
</evidence>